<organism evidence="2 3">
    <name type="scientific">Mesorhizobium qingshengii</name>
    <dbReference type="NCBI Taxonomy" id="1165689"/>
    <lineage>
        <taxon>Bacteria</taxon>
        <taxon>Pseudomonadati</taxon>
        <taxon>Pseudomonadota</taxon>
        <taxon>Alphaproteobacteria</taxon>
        <taxon>Hyphomicrobiales</taxon>
        <taxon>Phyllobacteriaceae</taxon>
        <taxon>Mesorhizobium</taxon>
    </lineage>
</organism>
<comment type="similarity">
    <text evidence="1">Belongs to the ros/MucR family.</text>
</comment>
<dbReference type="Gene3D" id="1.10.10.1550">
    <property type="entry name" value="ROS/MUCR transcriptional regulator protein"/>
    <property type="match status" value="1"/>
</dbReference>
<sequence>MDSDPVDHLGLTVKIVSAFVSRNQASRSDLVDLVQNVGRTLQALSAGGEKPKPKLVPAVPISKSVTPDFIISLEDGRRMKSLKRYLASMGMTPADYRRKWGLPPDYPLVAPNFTELRSQAAKRIRLGQRNASDQTSAT</sequence>
<dbReference type="GO" id="GO:0003677">
    <property type="term" value="F:DNA binding"/>
    <property type="evidence" value="ECO:0007669"/>
    <property type="project" value="InterPro"/>
</dbReference>
<evidence type="ECO:0000313" key="2">
    <source>
        <dbReference type="EMBL" id="SDA91974.1"/>
    </source>
</evidence>
<dbReference type="InterPro" id="IPR008807">
    <property type="entry name" value="ROS_MUCR"/>
</dbReference>
<proteinExistence type="inferred from homology"/>
<protein>
    <submittedName>
        <fullName evidence="2">Transcriptional regulator, MucR family</fullName>
    </submittedName>
</protein>
<dbReference type="EMBL" id="FMXM01000016">
    <property type="protein sequence ID" value="SDA91974.1"/>
    <property type="molecule type" value="Genomic_DNA"/>
</dbReference>
<accession>A0A1G5ZB02</accession>
<dbReference type="AlphaFoldDB" id="A0A1G5ZB02"/>
<evidence type="ECO:0000313" key="3">
    <source>
        <dbReference type="Proteomes" id="UP000198588"/>
    </source>
</evidence>
<gene>
    <name evidence="2" type="ORF">SAMN02927914_04601</name>
</gene>
<dbReference type="STRING" id="1165689.SAMN02927914_04601"/>
<name>A0A1G5ZB02_9HYPH</name>
<dbReference type="InterPro" id="IPR041920">
    <property type="entry name" value="ROS/MUCR_sf"/>
</dbReference>
<dbReference type="OrthoDB" id="8095138at2"/>
<evidence type="ECO:0000256" key="1">
    <source>
        <dbReference type="ARBA" id="ARBA00007031"/>
    </source>
</evidence>
<dbReference type="GO" id="GO:0006355">
    <property type="term" value="P:regulation of DNA-templated transcription"/>
    <property type="evidence" value="ECO:0007669"/>
    <property type="project" value="InterPro"/>
</dbReference>
<reference evidence="2 3" key="1">
    <citation type="submission" date="2016-10" db="EMBL/GenBank/DDBJ databases">
        <authorList>
            <person name="de Groot N.N."/>
        </authorList>
    </citation>
    <scope>NUCLEOTIDE SEQUENCE [LARGE SCALE GENOMIC DNA]</scope>
    <source>
        <strain evidence="2 3">CGMCC 1.12097</strain>
    </source>
</reference>
<dbReference type="RefSeq" id="WP_091582632.1">
    <property type="nucleotide sequence ID" value="NZ_FMXM01000016.1"/>
</dbReference>
<dbReference type="GO" id="GO:0008270">
    <property type="term" value="F:zinc ion binding"/>
    <property type="evidence" value="ECO:0007669"/>
    <property type="project" value="InterPro"/>
</dbReference>
<dbReference type="Proteomes" id="UP000198588">
    <property type="component" value="Unassembled WGS sequence"/>
</dbReference>
<dbReference type="Pfam" id="PF05443">
    <property type="entry name" value="ROS_MUCR"/>
    <property type="match status" value="1"/>
</dbReference>